<protein>
    <submittedName>
        <fullName evidence="2">Uncharacterized protein</fullName>
    </submittedName>
</protein>
<name>A0A914ZQS6_PARUN</name>
<sequence>MKSLPRDLRSCMGEEITINRSVTRTAAVFDSGAKNLSNRSIRYLCLSRIMIVMNKLLFLSCLWH</sequence>
<dbReference type="Proteomes" id="UP000887569">
    <property type="component" value="Unplaced"/>
</dbReference>
<accession>A0A914ZQS6</accession>
<keyword evidence="1" id="KW-1185">Reference proteome</keyword>
<dbReference type="AlphaFoldDB" id="A0A914ZQS6"/>
<reference evidence="2" key="1">
    <citation type="submission" date="2022-11" db="UniProtKB">
        <authorList>
            <consortium name="WormBaseParasite"/>
        </authorList>
    </citation>
    <scope>IDENTIFICATION</scope>
</reference>
<proteinExistence type="predicted"/>
<evidence type="ECO:0000313" key="2">
    <source>
        <dbReference type="WBParaSite" id="PgB15_g007_t01"/>
    </source>
</evidence>
<dbReference type="WBParaSite" id="PgB15_g007_t01">
    <property type="protein sequence ID" value="PgB15_g007_t01"/>
    <property type="gene ID" value="PgB15_g007"/>
</dbReference>
<organism evidence="1 2">
    <name type="scientific">Parascaris univalens</name>
    <name type="common">Nematode worm</name>
    <dbReference type="NCBI Taxonomy" id="6257"/>
    <lineage>
        <taxon>Eukaryota</taxon>
        <taxon>Metazoa</taxon>
        <taxon>Ecdysozoa</taxon>
        <taxon>Nematoda</taxon>
        <taxon>Chromadorea</taxon>
        <taxon>Rhabditida</taxon>
        <taxon>Spirurina</taxon>
        <taxon>Ascaridomorpha</taxon>
        <taxon>Ascaridoidea</taxon>
        <taxon>Ascarididae</taxon>
        <taxon>Parascaris</taxon>
    </lineage>
</organism>
<evidence type="ECO:0000313" key="1">
    <source>
        <dbReference type="Proteomes" id="UP000887569"/>
    </source>
</evidence>